<evidence type="ECO:0000313" key="3">
    <source>
        <dbReference type="Proteomes" id="UP000190989"/>
    </source>
</evidence>
<dbReference type="RefSeq" id="WP_079730835.1">
    <property type="nucleotide sequence ID" value="NZ_FVZE01000004.1"/>
</dbReference>
<dbReference type="Gene3D" id="3.50.50.60">
    <property type="entry name" value="FAD/NAD(P)-binding domain"/>
    <property type="match status" value="1"/>
</dbReference>
<dbReference type="EMBL" id="FVZE01000004">
    <property type="protein sequence ID" value="SLK02883.1"/>
    <property type="molecule type" value="Genomic_DNA"/>
</dbReference>
<gene>
    <name evidence="2" type="ORF">SAMN06295987_104165</name>
</gene>
<dbReference type="InterPro" id="IPR050982">
    <property type="entry name" value="Auxin_biosynth/cation_transpt"/>
</dbReference>
<dbReference type="PRINTS" id="PR00411">
    <property type="entry name" value="PNDRDTASEI"/>
</dbReference>
<proteinExistence type="predicted"/>
<dbReference type="GO" id="GO:0050660">
    <property type="term" value="F:flavin adenine dinucleotide binding"/>
    <property type="evidence" value="ECO:0007669"/>
    <property type="project" value="TreeGrafter"/>
</dbReference>
<dbReference type="STRING" id="428990.SAMN06295987_104165"/>
<keyword evidence="3" id="KW-1185">Reference proteome</keyword>
<organism evidence="2 3">
    <name type="scientific">Novosphingobium mathurense</name>
    <dbReference type="NCBI Taxonomy" id="428990"/>
    <lineage>
        <taxon>Bacteria</taxon>
        <taxon>Pseudomonadati</taxon>
        <taxon>Pseudomonadota</taxon>
        <taxon>Alphaproteobacteria</taxon>
        <taxon>Sphingomonadales</taxon>
        <taxon>Sphingomonadaceae</taxon>
        <taxon>Novosphingobium</taxon>
    </lineage>
</organism>
<sequence>MPRNIDSLVIGAGQAGLAMSRCLAERGIDHEVIERGRIGERWRSQRWPSLRLLTPGWMTRLPGAQLARESDGFLTSADLVKRLQGYASDFAAPVTENCEILAVERMADRFRVATSRGTRIARTVIIATGACDRPRLPFWAGKLSLAIHQVTPGSYLTPDLLPDGGVLVVGASATGVQLAREIRRHGRDVTLAVGRHVRAPRRYRGRDLFDWLDGSGFLAEPRPSGADNAALLRQPSLQLVGDPTGGDIDLPALAREGIRLVGRVTDAQGLQVQLANDLAEQCRAAEERRHVLLRAIDAHIERAGLRAACDPAAWRAPMEPGAVPECLDLRAEGITSVLFATGYARHYPWLHLPVTDTCGELIQHGGITPIPGLYALGLPFMRHRASAFIDGVGRDAQALAPIIAAQLGAARPIAV</sequence>
<dbReference type="GO" id="GO:0004497">
    <property type="term" value="F:monooxygenase activity"/>
    <property type="evidence" value="ECO:0007669"/>
    <property type="project" value="TreeGrafter"/>
</dbReference>
<dbReference type="PANTHER" id="PTHR43539:SF78">
    <property type="entry name" value="FLAVIN-CONTAINING MONOOXYGENASE"/>
    <property type="match status" value="1"/>
</dbReference>
<keyword evidence="1" id="KW-0560">Oxidoreductase</keyword>
<dbReference type="Proteomes" id="UP000190989">
    <property type="component" value="Unassembled WGS sequence"/>
</dbReference>
<dbReference type="SUPFAM" id="SSF51905">
    <property type="entry name" value="FAD/NAD(P)-binding domain"/>
    <property type="match status" value="2"/>
</dbReference>
<evidence type="ECO:0000313" key="2">
    <source>
        <dbReference type="EMBL" id="SLK02883.1"/>
    </source>
</evidence>
<dbReference type="AlphaFoldDB" id="A0A1U6I4F3"/>
<dbReference type="Pfam" id="PF13738">
    <property type="entry name" value="Pyr_redox_3"/>
    <property type="match status" value="1"/>
</dbReference>
<dbReference type="InterPro" id="IPR036188">
    <property type="entry name" value="FAD/NAD-bd_sf"/>
</dbReference>
<name>A0A1U6I4F3_9SPHN</name>
<reference evidence="3" key="1">
    <citation type="submission" date="2017-02" db="EMBL/GenBank/DDBJ databases">
        <authorList>
            <person name="Varghese N."/>
            <person name="Submissions S."/>
        </authorList>
    </citation>
    <scope>NUCLEOTIDE SEQUENCE [LARGE SCALE GENOMIC DNA]</scope>
    <source>
        <strain evidence="3">SM117</strain>
    </source>
</reference>
<dbReference type="PANTHER" id="PTHR43539">
    <property type="entry name" value="FLAVIN-BINDING MONOOXYGENASE-LIKE PROTEIN (AFU_ORTHOLOGUE AFUA_4G09220)"/>
    <property type="match status" value="1"/>
</dbReference>
<protein>
    <submittedName>
        <fullName evidence="2">Putative flavoprotein involved in K+ transport</fullName>
    </submittedName>
</protein>
<accession>A0A1U6I4F3</accession>
<evidence type="ECO:0000256" key="1">
    <source>
        <dbReference type="ARBA" id="ARBA00023002"/>
    </source>
</evidence>